<organism evidence="2 3">
    <name type="scientific">Amycolatopsis balhimycina DSM 5908</name>
    <dbReference type="NCBI Taxonomy" id="1081091"/>
    <lineage>
        <taxon>Bacteria</taxon>
        <taxon>Bacillati</taxon>
        <taxon>Actinomycetota</taxon>
        <taxon>Actinomycetes</taxon>
        <taxon>Pseudonocardiales</taxon>
        <taxon>Pseudonocardiaceae</taxon>
        <taxon>Amycolatopsis</taxon>
    </lineage>
</organism>
<name>A0A428WAP3_AMYBA</name>
<keyword evidence="3" id="KW-1185">Reference proteome</keyword>
<accession>A0A428WAP3</accession>
<dbReference type="Proteomes" id="UP000286716">
    <property type="component" value="Unassembled WGS sequence"/>
</dbReference>
<dbReference type="RefSeq" id="WP_020644605.1">
    <property type="nucleotide sequence ID" value="NZ_QHHU01000041.1"/>
</dbReference>
<dbReference type="EMBL" id="QHHU01000041">
    <property type="protein sequence ID" value="RSM40185.1"/>
    <property type="molecule type" value="Genomic_DNA"/>
</dbReference>
<reference evidence="2 3" key="1">
    <citation type="submission" date="2018-05" db="EMBL/GenBank/DDBJ databases">
        <title>Evolution of GPA BGCs.</title>
        <authorList>
            <person name="Waglechner N."/>
            <person name="Wright G.D."/>
        </authorList>
    </citation>
    <scope>NUCLEOTIDE SEQUENCE [LARGE SCALE GENOMIC DNA]</scope>
    <source>
        <strain evidence="2 3">DSM 5908</strain>
    </source>
</reference>
<feature type="region of interest" description="Disordered" evidence="1">
    <location>
        <begin position="116"/>
        <end position="138"/>
    </location>
</feature>
<proteinExistence type="predicted"/>
<dbReference type="AlphaFoldDB" id="A0A428WAP3"/>
<protein>
    <submittedName>
        <fullName evidence="2">Uncharacterized protein</fullName>
    </submittedName>
</protein>
<gene>
    <name evidence="2" type="ORF">DMA12_27590</name>
</gene>
<feature type="compositionally biased region" description="Pro residues" evidence="1">
    <location>
        <begin position="128"/>
        <end position="138"/>
    </location>
</feature>
<evidence type="ECO:0000313" key="3">
    <source>
        <dbReference type="Proteomes" id="UP000286716"/>
    </source>
</evidence>
<sequence length="138" mass="14436">MTPETAELITSLGSVHRAVPTVVRELATGTMPPERQRQFAGLLAELADVVAAHAGEPAASETPMALADRLALSGRQLMAVGARLRAGTMSRDRLQEVSGWLAALGDVVGLYAEQLPASPVTPKQVNQPEPPPDAPPEA</sequence>
<evidence type="ECO:0000256" key="1">
    <source>
        <dbReference type="SAM" id="MobiDB-lite"/>
    </source>
</evidence>
<dbReference type="OrthoDB" id="3638597at2"/>
<evidence type="ECO:0000313" key="2">
    <source>
        <dbReference type="EMBL" id="RSM40185.1"/>
    </source>
</evidence>
<comment type="caution">
    <text evidence="2">The sequence shown here is derived from an EMBL/GenBank/DDBJ whole genome shotgun (WGS) entry which is preliminary data.</text>
</comment>